<dbReference type="SMART" id="SM00493">
    <property type="entry name" value="TOPRIM"/>
    <property type="match status" value="1"/>
</dbReference>
<comment type="caution">
    <text evidence="12">The sequence shown here is derived from an EMBL/GenBank/DDBJ whole genome shotgun (WGS) entry which is preliminary data.</text>
</comment>
<dbReference type="SUPFAM" id="SSF56712">
    <property type="entry name" value="Prokaryotic type I DNA topoisomerase"/>
    <property type="match status" value="1"/>
</dbReference>
<evidence type="ECO:0000256" key="3">
    <source>
        <dbReference type="ARBA" id="ARBA00022723"/>
    </source>
</evidence>
<dbReference type="Pfam" id="PF01751">
    <property type="entry name" value="Toprim"/>
    <property type="match status" value="1"/>
</dbReference>
<dbReference type="EMBL" id="SMFU01000007">
    <property type="protein sequence ID" value="TCK08800.1"/>
    <property type="molecule type" value="Genomic_DNA"/>
</dbReference>
<dbReference type="FunFam" id="3.40.50.140:FF:000004">
    <property type="entry name" value="DNA topoisomerase 3"/>
    <property type="match status" value="1"/>
</dbReference>
<evidence type="ECO:0000256" key="9">
    <source>
        <dbReference type="SAM" id="MobiDB-lite"/>
    </source>
</evidence>
<dbReference type="InterPro" id="IPR000380">
    <property type="entry name" value="Topo_IA"/>
</dbReference>
<dbReference type="InterPro" id="IPR013824">
    <property type="entry name" value="Topo_IA_cen_sub1"/>
</dbReference>
<dbReference type="GO" id="GO:0006310">
    <property type="term" value="P:DNA recombination"/>
    <property type="evidence" value="ECO:0007669"/>
    <property type="project" value="TreeGrafter"/>
</dbReference>
<evidence type="ECO:0000256" key="4">
    <source>
        <dbReference type="ARBA" id="ARBA00022842"/>
    </source>
</evidence>
<dbReference type="InterPro" id="IPR005738">
    <property type="entry name" value="TopoIII"/>
</dbReference>
<evidence type="ECO:0000256" key="7">
    <source>
        <dbReference type="ARBA" id="ARBA00023235"/>
    </source>
</evidence>
<dbReference type="CDD" id="cd00186">
    <property type="entry name" value="TOP1Ac"/>
    <property type="match status" value="1"/>
</dbReference>
<evidence type="ECO:0000259" key="11">
    <source>
        <dbReference type="PROSITE" id="PS52039"/>
    </source>
</evidence>
<feature type="binding site" evidence="8">
    <location>
        <position position="117"/>
    </location>
    <ligand>
        <name>Mg(2+)</name>
        <dbReference type="ChEBI" id="CHEBI:18420"/>
        <label>2</label>
    </ligand>
</feature>
<dbReference type="NCBIfam" id="NF005829">
    <property type="entry name" value="PRK07726.1"/>
    <property type="match status" value="1"/>
</dbReference>
<keyword evidence="7 8" id="KW-0413">Isomerase</keyword>
<dbReference type="PROSITE" id="PS00396">
    <property type="entry name" value="TOPO_IA_1"/>
    <property type="match status" value="1"/>
</dbReference>
<feature type="site" description="Interaction with DNA" evidence="8">
    <location>
        <position position="199"/>
    </location>
</feature>
<feature type="site" description="Interaction with DNA" evidence="8">
    <location>
        <position position="75"/>
    </location>
</feature>
<dbReference type="Gene3D" id="2.70.20.10">
    <property type="entry name" value="Topoisomerase I, domain 3"/>
    <property type="match status" value="1"/>
</dbReference>
<keyword evidence="5 8" id="KW-0799">Topoisomerase</keyword>
<evidence type="ECO:0000313" key="13">
    <source>
        <dbReference type="Proteomes" id="UP000294546"/>
    </source>
</evidence>
<dbReference type="SMART" id="SM00436">
    <property type="entry name" value="TOP1Bc"/>
    <property type="match status" value="1"/>
</dbReference>
<reference evidence="12 13" key="1">
    <citation type="submission" date="2019-03" db="EMBL/GenBank/DDBJ databases">
        <title>Genomic Encyclopedia of Archaeal and Bacterial Type Strains, Phase II (KMG-II): from individual species to whole genera.</title>
        <authorList>
            <person name="Goeker M."/>
        </authorList>
    </citation>
    <scope>NUCLEOTIDE SEQUENCE [LARGE SCALE GENOMIC DNA]</scope>
    <source>
        <strain evidence="12 13">DSM 27697</strain>
    </source>
</reference>
<comment type="cofactor">
    <cofactor evidence="8">
        <name>Mg(2+)</name>
        <dbReference type="ChEBI" id="CHEBI:18420"/>
    </cofactor>
    <text evidence="8">Binds two Mg(2+) per subunit.</text>
</comment>
<evidence type="ECO:0000259" key="10">
    <source>
        <dbReference type="PROSITE" id="PS50880"/>
    </source>
</evidence>
<dbReference type="Gene3D" id="3.40.50.140">
    <property type="match status" value="1"/>
</dbReference>
<dbReference type="CDD" id="cd03362">
    <property type="entry name" value="TOPRIM_TopoIA_TopoIII"/>
    <property type="match status" value="1"/>
</dbReference>
<accession>A0A4R1GNI9</accession>
<feature type="domain" description="Topo IA-type catalytic" evidence="11">
    <location>
        <begin position="169"/>
        <end position="615"/>
    </location>
</feature>
<feature type="site" description="Interaction with DNA" evidence="8">
    <location>
        <position position="344"/>
    </location>
</feature>
<dbReference type="InterPro" id="IPR013826">
    <property type="entry name" value="Topo_IA_cen_sub3"/>
</dbReference>
<dbReference type="GO" id="GO:0003917">
    <property type="term" value="F:DNA topoisomerase type I (single strand cut, ATP-independent) activity"/>
    <property type="evidence" value="ECO:0007669"/>
    <property type="project" value="UniProtKB-UniRule"/>
</dbReference>
<feature type="compositionally biased region" description="Basic residues" evidence="9">
    <location>
        <begin position="634"/>
        <end position="645"/>
    </location>
</feature>
<keyword evidence="4 8" id="KW-0460">Magnesium</keyword>
<evidence type="ECO:0000256" key="5">
    <source>
        <dbReference type="ARBA" id="ARBA00023029"/>
    </source>
</evidence>
<dbReference type="InterPro" id="IPR003602">
    <property type="entry name" value="Topo_IA_DNA-bd_dom"/>
</dbReference>
<feature type="site" description="Interaction with DNA" evidence="8">
    <location>
        <position position="184"/>
    </location>
</feature>
<dbReference type="GO" id="GO:0006265">
    <property type="term" value="P:DNA topological change"/>
    <property type="evidence" value="ECO:0007669"/>
    <property type="project" value="UniProtKB-UniRule"/>
</dbReference>
<dbReference type="SMART" id="SM00437">
    <property type="entry name" value="TOP1Ac"/>
    <property type="match status" value="1"/>
</dbReference>
<dbReference type="Pfam" id="PF01131">
    <property type="entry name" value="Topoisom_bac"/>
    <property type="match status" value="1"/>
</dbReference>
<feature type="compositionally biased region" description="Basic residues" evidence="9">
    <location>
        <begin position="654"/>
        <end position="663"/>
    </location>
</feature>
<keyword evidence="13" id="KW-1185">Reference proteome</keyword>
<comment type="function">
    <text evidence="8">Releases the supercoiling and torsional tension of DNA, which is introduced during the DNA replication and transcription, by transiently cleaving and rejoining one strand of the DNA duplex. Introduces a single-strand break via transesterification at a target site in duplex DNA. The scissile phosphodiester is attacked by the catalytic tyrosine of the enzyme, resulting in the formation of a DNA-(5'-phosphotyrosyl)-enzyme intermediate and the expulsion of a 3'-OH DNA strand. The free DNA strand then undergoes passage around the unbroken strand, thus removing DNA supercoils. Finally, in the religation step, the DNA 3'-OH attacks the covalent intermediate to expel the active-site tyrosine and restore the DNA phosphodiester backbone.</text>
</comment>
<dbReference type="FunFam" id="1.10.290.10:FF:000004">
    <property type="entry name" value="DNA topoisomerase 3"/>
    <property type="match status" value="1"/>
</dbReference>
<protein>
    <recommendedName>
        <fullName evidence="8">DNA topoisomerase 3</fullName>
        <ecNumber evidence="8">5.6.2.1</ecNumber>
    </recommendedName>
    <alternativeName>
        <fullName evidence="8">DNA topoisomerase III</fullName>
    </alternativeName>
</protein>
<feature type="region of interest" description="Interaction with DNA" evidence="8">
    <location>
        <begin position="208"/>
        <end position="213"/>
    </location>
</feature>
<dbReference type="InterPro" id="IPR006171">
    <property type="entry name" value="TOPRIM_dom"/>
</dbReference>
<dbReference type="PANTHER" id="PTHR11390:SF21">
    <property type="entry name" value="DNA TOPOISOMERASE 3-ALPHA"/>
    <property type="match status" value="1"/>
</dbReference>
<evidence type="ECO:0000256" key="2">
    <source>
        <dbReference type="ARBA" id="ARBA00009446"/>
    </source>
</evidence>
<keyword evidence="3 8" id="KW-0479">Metal-binding</keyword>
<feature type="region of interest" description="Disordered" evidence="9">
    <location>
        <begin position="620"/>
        <end position="663"/>
    </location>
</feature>
<feature type="domain" description="Toprim" evidence="10">
    <location>
        <begin position="15"/>
        <end position="148"/>
    </location>
</feature>
<dbReference type="AlphaFoldDB" id="A0A4R1GNI9"/>
<feature type="binding site" evidence="8">
    <location>
        <position position="21"/>
    </location>
    <ligand>
        <name>Mg(2+)</name>
        <dbReference type="ChEBI" id="CHEBI:18420"/>
        <label>1</label>
        <note>catalytic</note>
    </ligand>
</feature>
<keyword evidence="6 8" id="KW-0238">DNA-binding</keyword>
<comment type="catalytic activity">
    <reaction evidence="1 8">
        <text>ATP-independent breakage of single-stranded DNA, followed by passage and rejoining.</text>
        <dbReference type="EC" id="5.6.2.1"/>
    </reaction>
</comment>
<feature type="site" description="Interaction with DNA" evidence="8">
    <location>
        <position position="192"/>
    </location>
</feature>
<proteinExistence type="inferred from homology"/>
<dbReference type="PRINTS" id="PR00417">
    <property type="entry name" value="PRTPISMRASEI"/>
</dbReference>
<dbReference type="InterPro" id="IPR023405">
    <property type="entry name" value="Topo_IA_core_domain"/>
</dbReference>
<dbReference type="InterPro" id="IPR013825">
    <property type="entry name" value="Topo_IA_cen_sub2"/>
</dbReference>
<dbReference type="PROSITE" id="PS50880">
    <property type="entry name" value="TOPRIM"/>
    <property type="match status" value="1"/>
</dbReference>
<dbReference type="InterPro" id="IPR013497">
    <property type="entry name" value="Topo_IA_cen"/>
</dbReference>
<dbReference type="Proteomes" id="UP000294546">
    <property type="component" value="Unassembled WGS sequence"/>
</dbReference>
<dbReference type="Gene3D" id="1.10.460.10">
    <property type="entry name" value="Topoisomerase I, domain 2"/>
    <property type="match status" value="1"/>
</dbReference>
<sequence>MLICPAVKRGWQHSMKLYIAEKPSLARAIAAVLPKPQSKGDGCIRCGNGDVVSWCVGHLLEQAEPESYDPAFKQWRYEHLPIVPDQWQLKPRPKVRSQLSVLRKLVKEADQIVHAGDPDREGQLLVDEVFDYLKVSDTKKRAIQRLLISDLNPSAVTKALAKVRTNSEFVPLSVSALARSRADWLYGINLTRALTLQGRKAGFDGLLSVGRVQTPVLGLVVTRDREIESFVSKPFYEVRAHLLTPAGERFTATWVPSEACARWQDDEGRILSRKLAENVAERIGGKEALVEQAKRSPGKQPAPLPYNLSALQIDASKAFGLSAQAVLDACQSLYEKHRAITYPRSDCRYLPQEHHGEAPAVMRAIGQSEANLADAVKSADTSRRGRAWNDKKVEAHHAIIPTSKAVPVERLSADERKVYGLVARQYLMQFYPDWRYADTELQLRIESGLFIAKSRQTLEAGWKVLLGKGEKEADELPRVEVGDQLLCEKGEVVDKQTQPPKPFTDATLLAAMTGIARFVSDNSLRKILRETDGLGTEATRAGIIELLVKRGYLQRQGKTLKSSQAGRGLIDALPERVSKPDLTAHWESSLDAMARREGRYDQFMEALGVSLRELVDELGSQVPESLRGVPSSAKPRRKGQKRKGSTSRSGSTRSRSRSKAAAG</sequence>
<evidence type="ECO:0000256" key="1">
    <source>
        <dbReference type="ARBA" id="ARBA00000213"/>
    </source>
</evidence>
<dbReference type="GO" id="GO:0003677">
    <property type="term" value="F:DNA binding"/>
    <property type="evidence" value="ECO:0007669"/>
    <property type="project" value="UniProtKB-KW"/>
</dbReference>
<dbReference type="Gene3D" id="1.10.290.10">
    <property type="entry name" value="Topoisomerase I, domain 4"/>
    <property type="match status" value="1"/>
</dbReference>
<dbReference type="InterPro" id="IPR023406">
    <property type="entry name" value="Topo_IA_AS"/>
</dbReference>
<gene>
    <name evidence="8" type="primary">topB</name>
    <name evidence="12" type="ORF">CLV83_0893</name>
</gene>
<evidence type="ECO:0000313" key="12">
    <source>
        <dbReference type="EMBL" id="TCK08800.1"/>
    </source>
</evidence>
<dbReference type="GO" id="GO:0006281">
    <property type="term" value="P:DNA repair"/>
    <property type="evidence" value="ECO:0007669"/>
    <property type="project" value="TreeGrafter"/>
</dbReference>
<dbReference type="GO" id="GO:0043597">
    <property type="term" value="C:cytoplasmic replication fork"/>
    <property type="evidence" value="ECO:0007669"/>
    <property type="project" value="TreeGrafter"/>
</dbReference>
<dbReference type="PROSITE" id="PS52039">
    <property type="entry name" value="TOPO_IA_2"/>
    <property type="match status" value="1"/>
</dbReference>
<dbReference type="PANTHER" id="PTHR11390">
    <property type="entry name" value="PROKARYOTIC DNA TOPOISOMERASE"/>
    <property type="match status" value="1"/>
</dbReference>
<dbReference type="GO" id="GO:0000287">
    <property type="term" value="F:magnesium ion binding"/>
    <property type="evidence" value="ECO:0007669"/>
    <property type="project" value="UniProtKB-UniRule"/>
</dbReference>
<feature type="binding site" evidence="8">
    <location>
        <position position="119"/>
    </location>
    <ligand>
        <name>Mg(2+)</name>
        <dbReference type="ChEBI" id="CHEBI:18420"/>
        <label>2</label>
    </ligand>
</feature>
<organism evidence="12 13">
    <name type="scientific">Marinobacterium mangrovicola</name>
    <dbReference type="NCBI Taxonomy" id="1476959"/>
    <lineage>
        <taxon>Bacteria</taxon>
        <taxon>Pseudomonadati</taxon>
        <taxon>Pseudomonadota</taxon>
        <taxon>Gammaproteobacteria</taxon>
        <taxon>Oceanospirillales</taxon>
        <taxon>Oceanospirillaceae</taxon>
        <taxon>Marinobacterium</taxon>
    </lineage>
</organism>
<dbReference type="EC" id="5.6.2.1" evidence="8"/>
<dbReference type="NCBIfam" id="TIGR01056">
    <property type="entry name" value="topB"/>
    <property type="match status" value="1"/>
</dbReference>
<evidence type="ECO:0000256" key="6">
    <source>
        <dbReference type="ARBA" id="ARBA00023125"/>
    </source>
</evidence>
<feature type="binding site" evidence="8">
    <location>
        <position position="117"/>
    </location>
    <ligand>
        <name>Mg(2+)</name>
        <dbReference type="ChEBI" id="CHEBI:18420"/>
        <label>1</label>
        <note>catalytic</note>
    </ligand>
</feature>
<evidence type="ECO:0000256" key="8">
    <source>
        <dbReference type="HAMAP-Rule" id="MF_00953"/>
    </source>
</evidence>
<comment type="similarity">
    <text evidence="2 8">Belongs to the type IA topoisomerase family.</text>
</comment>
<dbReference type="HAMAP" id="MF_00953">
    <property type="entry name" value="Topoisom_3_prok"/>
    <property type="match status" value="1"/>
</dbReference>
<name>A0A4R1GNI9_9GAMM</name>
<dbReference type="InterPro" id="IPR003601">
    <property type="entry name" value="Topo_IA_2"/>
</dbReference>
<feature type="active site" description="O-(5'-phospho-DNA)-tyrosine intermediate" evidence="8">
    <location>
        <position position="342"/>
    </location>
</feature>
<dbReference type="InterPro" id="IPR034144">
    <property type="entry name" value="TOPRIM_TopoIII"/>
</dbReference>